<accession>A0A8J4PND9</accession>
<name>A0A8J4PND9_9MYCE</name>
<keyword evidence="2" id="KW-1185">Reference proteome</keyword>
<evidence type="ECO:0000313" key="2">
    <source>
        <dbReference type="Proteomes" id="UP000695562"/>
    </source>
</evidence>
<evidence type="ECO:0000313" key="1">
    <source>
        <dbReference type="EMBL" id="KAF2071052.1"/>
    </source>
</evidence>
<dbReference type="EMBL" id="AJWJ01000418">
    <property type="protein sequence ID" value="KAF2071052.1"/>
    <property type="molecule type" value="Genomic_DNA"/>
</dbReference>
<comment type="caution">
    <text evidence="1">The sequence shown here is derived from an EMBL/GenBank/DDBJ whole genome shotgun (WGS) entry which is preliminary data.</text>
</comment>
<dbReference type="Proteomes" id="UP000695562">
    <property type="component" value="Unassembled WGS sequence"/>
</dbReference>
<protein>
    <submittedName>
        <fullName evidence="1">Uncharacterized protein</fullName>
    </submittedName>
</protein>
<gene>
    <name evidence="1" type="ORF">CYY_007628</name>
</gene>
<dbReference type="AlphaFoldDB" id="A0A8J4PND9"/>
<reference evidence="1" key="1">
    <citation type="submission" date="2020-01" db="EMBL/GenBank/DDBJ databases">
        <title>Development of genomics and gene disruption for Polysphondylium violaceum indicates a role for the polyketide synthase stlB in stalk morphogenesis.</title>
        <authorList>
            <person name="Narita B."/>
            <person name="Kawabe Y."/>
            <person name="Kin K."/>
            <person name="Saito T."/>
            <person name="Gibbs R."/>
            <person name="Kuspa A."/>
            <person name="Muzny D."/>
            <person name="Queller D."/>
            <person name="Richards S."/>
            <person name="Strassman J."/>
            <person name="Sucgang R."/>
            <person name="Worley K."/>
            <person name="Schaap P."/>
        </authorList>
    </citation>
    <scope>NUCLEOTIDE SEQUENCE</scope>
    <source>
        <strain evidence="1">QSvi11</strain>
    </source>
</reference>
<sequence length="106" mass="12178">MEITFSDSTKQIDSSQCLKELTNILPYGGCPYAEMNDGASYTKQIFQFKNDVVDSMGDGYESFMPFDKIVCDSVIDTVYCRVNMPLEMEPLLKCLYQHQKCWVTMN</sequence>
<proteinExistence type="predicted"/>
<organism evidence="1 2">
    <name type="scientific">Polysphondylium violaceum</name>
    <dbReference type="NCBI Taxonomy" id="133409"/>
    <lineage>
        <taxon>Eukaryota</taxon>
        <taxon>Amoebozoa</taxon>
        <taxon>Evosea</taxon>
        <taxon>Eumycetozoa</taxon>
        <taxon>Dictyostelia</taxon>
        <taxon>Dictyosteliales</taxon>
        <taxon>Dictyosteliaceae</taxon>
        <taxon>Polysphondylium</taxon>
    </lineage>
</organism>